<keyword evidence="3" id="KW-1185">Reference proteome</keyword>
<dbReference type="PROSITE" id="PS51257">
    <property type="entry name" value="PROKAR_LIPOPROTEIN"/>
    <property type="match status" value="1"/>
</dbReference>
<feature type="signal peptide" evidence="1">
    <location>
        <begin position="1"/>
        <end position="21"/>
    </location>
</feature>
<organism evidence="2 3">
    <name type="scientific">Candidatus Termititenax dinenymphae</name>
    <dbReference type="NCBI Taxonomy" id="2218523"/>
    <lineage>
        <taxon>Bacteria</taxon>
        <taxon>Bacillati</taxon>
        <taxon>Candidatus Margulisiibacteriota</taxon>
        <taxon>Candidatus Termititenacia</taxon>
        <taxon>Candidatus Termititenacales</taxon>
        <taxon>Candidatus Termititenacaceae</taxon>
        <taxon>Candidatus Termititenax</taxon>
    </lineage>
</organism>
<comment type="caution">
    <text evidence="2">The sequence shown here is derived from an EMBL/GenBank/DDBJ whole genome shotgun (WGS) entry which is preliminary data.</text>
</comment>
<gene>
    <name evidence="2" type="primary">nlpE</name>
    <name evidence="2" type="ORF">RDn1_201</name>
</gene>
<sequence>MKKLLVLVMVMVLLFGLSACKKQQASAIDSAHNSQNSLNWDGVYTGVIPAADGPGIDVKLTLGLDYKYTLTYKYLEKTGTFNHSGTFVWSSDGSNITLDTDQVPNHYKVGENILWQLDLQGNRITGSLADKYTLQKVQ</sequence>
<proteinExistence type="predicted"/>
<keyword evidence="1" id="KW-0732">Signal</keyword>
<evidence type="ECO:0000313" key="2">
    <source>
        <dbReference type="EMBL" id="GBR77542.1"/>
    </source>
</evidence>
<dbReference type="AlphaFoldDB" id="A0A388TKG9"/>
<dbReference type="Proteomes" id="UP000282196">
    <property type="component" value="Unassembled WGS sequence"/>
</dbReference>
<reference evidence="2 3" key="1">
    <citation type="journal article" date="2019" name="ISME J.">
        <title>Genome analyses of uncultured TG2/ZB3 bacteria in 'Margulisbacteria' specifically attached to ectosymbiotic spirochetes of protists in the termite gut.</title>
        <authorList>
            <person name="Utami Y.D."/>
            <person name="Kuwahara H."/>
            <person name="Igai K."/>
            <person name="Murakami T."/>
            <person name="Sugaya K."/>
            <person name="Morikawa T."/>
            <person name="Nagura Y."/>
            <person name="Yuki M."/>
            <person name="Deevong P."/>
            <person name="Inoue T."/>
            <person name="Kihara K."/>
            <person name="Lo N."/>
            <person name="Yamada A."/>
            <person name="Ohkuma M."/>
            <person name="Hongoh Y."/>
        </authorList>
    </citation>
    <scope>NUCLEOTIDE SEQUENCE [LARGE SCALE GENOMIC DNA]</scope>
    <source>
        <strain evidence="2">RsDinE6-01</strain>
    </source>
</reference>
<evidence type="ECO:0000256" key="1">
    <source>
        <dbReference type="SAM" id="SignalP"/>
    </source>
</evidence>
<dbReference type="EMBL" id="BGZP01000004">
    <property type="protein sequence ID" value="GBR77542.1"/>
    <property type="molecule type" value="Genomic_DNA"/>
</dbReference>
<accession>A0A388TKG9</accession>
<dbReference type="Gene3D" id="2.40.128.640">
    <property type="match status" value="1"/>
</dbReference>
<evidence type="ECO:0000313" key="3">
    <source>
        <dbReference type="Proteomes" id="UP000282196"/>
    </source>
</evidence>
<feature type="chain" id="PRO_5017478562" evidence="1">
    <location>
        <begin position="22"/>
        <end position="138"/>
    </location>
</feature>
<dbReference type="InterPro" id="IPR007298">
    <property type="entry name" value="Cu-R_lipoprotein_NlpE"/>
</dbReference>
<protein>
    <submittedName>
        <fullName evidence="2">Lipoprotein NlpE</fullName>
    </submittedName>
</protein>
<keyword evidence="2" id="KW-0449">Lipoprotein</keyword>
<name>A0A388TKG9_9BACT</name>
<dbReference type="Pfam" id="PF04170">
    <property type="entry name" value="NlpE"/>
    <property type="match status" value="1"/>
</dbReference>